<dbReference type="Proteomes" id="UP000316988">
    <property type="component" value="Unassembled WGS sequence"/>
</dbReference>
<keyword evidence="1" id="KW-0812">Transmembrane</keyword>
<gene>
    <name evidence="2" type="ORF">FNM00_09075</name>
</gene>
<keyword evidence="1" id="KW-0472">Membrane</keyword>
<protein>
    <submittedName>
        <fullName evidence="2">Septum formation initiator family protein</fullName>
    </submittedName>
</protein>
<dbReference type="RefSeq" id="WP_143913127.1">
    <property type="nucleotide sequence ID" value="NZ_VLNT01000006.1"/>
</dbReference>
<comment type="caution">
    <text evidence="2">The sequence shown here is derived from an EMBL/GenBank/DDBJ whole genome shotgun (WGS) entry which is preliminary data.</text>
</comment>
<evidence type="ECO:0000313" key="3">
    <source>
        <dbReference type="Proteomes" id="UP000316988"/>
    </source>
</evidence>
<evidence type="ECO:0000256" key="1">
    <source>
        <dbReference type="SAM" id="Phobius"/>
    </source>
</evidence>
<evidence type="ECO:0000313" key="2">
    <source>
        <dbReference type="EMBL" id="TSD63073.1"/>
    </source>
</evidence>
<dbReference type="EMBL" id="VLNT01000006">
    <property type="protein sequence ID" value="TSD63073.1"/>
    <property type="molecule type" value="Genomic_DNA"/>
</dbReference>
<keyword evidence="3" id="KW-1185">Reference proteome</keyword>
<keyword evidence="1" id="KW-1133">Transmembrane helix</keyword>
<name>A0A554S9S0_9ACTN</name>
<dbReference type="AlphaFoldDB" id="A0A554S9S0"/>
<sequence>MSRGSAVASQAGRALVARGHEVRSAGLRLVAPVRQRAKRAPFVVVLLTVLGVGLVGLIIMSTIMQSQSFVLSDLTRENESLGIEREGLARELQDLQSPQSLADKATNAGMVPPANPVFLRLADGTVIGQPIPAGEGGQ</sequence>
<accession>A0A554S9S0</accession>
<organism evidence="2 3">
    <name type="scientific">Aeromicrobium piscarium</name>
    <dbReference type="NCBI Taxonomy" id="2590901"/>
    <lineage>
        <taxon>Bacteria</taxon>
        <taxon>Bacillati</taxon>
        <taxon>Actinomycetota</taxon>
        <taxon>Actinomycetes</taxon>
        <taxon>Propionibacteriales</taxon>
        <taxon>Nocardioidaceae</taxon>
        <taxon>Aeromicrobium</taxon>
    </lineage>
</organism>
<proteinExistence type="predicted"/>
<reference evidence="2 3" key="1">
    <citation type="submission" date="2019-07" db="EMBL/GenBank/DDBJ databases">
        <authorList>
            <person name="Zhao L.H."/>
        </authorList>
    </citation>
    <scope>NUCLEOTIDE SEQUENCE [LARGE SCALE GENOMIC DNA]</scope>
    <source>
        <strain evidence="2 3">Co35</strain>
    </source>
</reference>
<dbReference type="OrthoDB" id="4792842at2"/>
<feature type="transmembrane region" description="Helical" evidence="1">
    <location>
        <begin position="42"/>
        <end position="64"/>
    </location>
</feature>